<keyword evidence="3 5" id="KW-0560">Oxidoreductase</keyword>
<comment type="similarity">
    <text evidence="1 5">Belongs to the glutathione peroxidase family.</text>
</comment>
<evidence type="ECO:0000313" key="7">
    <source>
        <dbReference type="Proteomes" id="UP000199233"/>
    </source>
</evidence>
<dbReference type="GO" id="GO:0034599">
    <property type="term" value="P:cellular response to oxidative stress"/>
    <property type="evidence" value="ECO:0007669"/>
    <property type="project" value="TreeGrafter"/>
</dbReference>
<evidence type="ECO:0000256" key="1">
    <source>
        <dbReference type="ARBA" id="ARBA00006926"/>
    </source>
</evidence>
<accession>A0A1H9E397</accession>
<dbReference type="OrthoDB" id="9785502at2"/>
<evidence type="ECO:0000256" key="4">
    <source>
        <dbReference type="PIRSR" id="PIRSR000303-1"/>
    </source>
</evidence>
<name>A0A1H9E397_9GAMM</name>
<gene>
    <name evidence="6" type="ORF">SAMN04488038_104269</name>
</gene>
<dbReference type="PIRSF" id="PIRSF000303">
    <property type="entry name" value="Glutathion_perox"/>
    <property type="match status" value="1"/>
</dbReference>
<keyword evidence="2 5" id="KW-0575">Peroxidase</keyword>
<dbReference type="Pfam" id="PF00255">
    <property type="entry name" value="GSHPx"/>
    <property type="match status" value="1"/>
</dbReference>
<dbReference type="InterPro" id="IPR000889">
    <property type="entry name" value="Glutathione_peroxidase"/>
</dbReference>
<evidence type="ECO:0000256" key="5">
    <source>
        <dbReference type="RuleBase" id="RU000499"/>
    </source>
</evidence>
<proteinExistence type="inferred from homology"/>
<dbReference type="PROSITE" id="PS51355">
    <property type="entry name" value="GLUTATHIONE_PEROXID_3"/>
    <property type="match status" value="1"/>
</dbReference>
<dbReference type="SUPFAM" id="SSF52833">
    <property type="entry name" value="Thioredoxin-like"/>
    <property type="match status" value="1"/>
</dbReference>
<dbReference type="EMBL" id="FOFS01000004">
    <property type="protein sequence ID" value="SEQ20239.1"/>
    <property type="molecule type" value="Genomic_DNA"/>
</dbReference>
<dbReference type="PANTHER" id="PTHR11592:SF40">
    <property type="entry name" value="THIOREDOXIN_GLUTATHIONE PEROXIDASE BTUE"/>
    <property type="match status" value="1"/>
</dbReference>
<dbReference type="RefSeq" id="WP_093283804.1">
    <property type="nucleotide sequence ID" value="NZ_FOFS01000004.1"/>
</dbReference>
<dbReference type="AlphaFoldDB" id="A0A1H9E397"/>
<dbReference type="InterPro" id="IPR036249">
    <property type="entry name" value="Thioredoxin-like_sf"/>
</dbReference>
<dbReference type="PANTHER" id="PTHR11592">
    <property type="entry name" value="GLUTATHIONE PEROXIDASE"/>
    <property type="match status" value="1"/>
</dbReference>
<dbReference type="GO" id="GO:0004601">
    <property type="term" value="F:peroxidase activity"/>
    <property type="evidence" value="ECO:0007669"/>
    <property type="project" value="UniProtKB-KW"/>
</dbReference>
<dbReference type="CDD" id="cd00340">
    <property type="entry name" value="GSH_Peroxidase"/>
    <property type="match status" value="1"/>
</dbReference>
<dbReference type="STRING" id="489703.SAMN04488038_104269"/>
<organism evidence="6 7">
    <name type="scientific">Solimonas aquatica</name>
    <dbReference type="NCBI Taxonomy" id="489703"/>
    <lineage>
        <taxon>Bacteria</taxon>
        <taxon>Pseudomonadati</taxon>
        <taxon>Pseudomonadota</taxon>
        <taxon>Gammaproteobacteria</taxon>
        <taxon>Nevskiales</taxon>
        <taxon>Nevskiaceae</taxon>
        <taxon>Solimonas</taxon>
    </lineage>
</organism>
<dbReference type="PROSITE" id="PS00460">
    <property type="entry name" value="GLUTATHIONE_PEROXID_1"/>
    <property type="match status" value="1"/>
</dbReference>
<reference evidence="6 7" key="1">
    <citation type="submission" date="2016-10" db="EMBL/GenBank/DDBJ databases">
        <authorList>
            <person name="de Groot N.N."/>
        </authorList>
    </citation>
    <scope>NUCLEOTIDE SEQUENCE [LARGE SCALE GENOMIC DNA]</scope>
    <source>
        <strain evidence="6 7">DSM 25927</strain>
    </source>
</reference>
<dbReference type="PRINTS" id="PR01011">
    <property type="entry name" value="GLUTPROXDASE"/>
</dbReference>
<keyword evidence="7" id="KW-1185">Reference proteome</keyword>
<evidence type="ECO:0000313" key="6">
    <source>
        <dbReference type="EMBL" id="SEQ20239.1"/>
    </source>
</evidence>
<dbReference type="InterPro" id="IPR029759">
    <property type="entry name" value="GPX_AS"/>
</dbReference>
<dbReference type="FunFam" id="3.40.30.10:FF:000010">
    <property type="entry name" value="Glutathione peroxidase"/>
    <property type="match status" value="1"/>
</dbReference>
<evidence type="ECO:0000256" key="3">
    <source>
        <dbReference type="ARBA" id="ARBA00023002"/>
    </source>
</evidence>
<evidence type="ECO:0000256" key="2">
    <source>
        <dbReference type="ARBA" id="ARBA00022559"/>
    </source>
</evidence>
<protein>
    <recommendedName>
        <fullName evidence="5">Glutathione peroxidase</fullName>
    </recommendedName>
</protein>
<feature type="active site" evidence="4">
    <location>
        <position position="36"/>
    </location>
</feature>
<sequence length="183" mass="20028">MTALYDIPLQTIDGAAATLAAYRGKVLLIVNVASACGLTPQYAGLEAAYEKYRGQGLEVLGFPCNDFGAQEPGTHEEIKRFCDTRFKVQFPLFAKLSVKTGSRHPLYQQLITAQPQAQYKPGSDFREKLAGYGIKQENPSDVLWNFEKFLISRSGAVVGRFAPDTAPDEPLLVQAIEAELAKG</sequence>
<dbReference type="Proteomes" id="UP000199233">
    <property type="component" value="Unassembled WGS sequence"/>
</dbReference>
<dbReference type="Gene3D" id="3.40.30.10">
    <property type="entry name" value="Glutaredoxin"/>
    <property type="match status" value="1"/>
</dbReference>